<name>X1QCK7_9ZZZZ</name>
<evidence type="ECO:0000313" key="1">
    <source>
        <dbReference type="EMBL" id="GAI52536.1"/>
    </source>
</evidence>
<dbReference type="AlphaFoldDB" id="X1QCK7"/>
<comment type="caution">
    <text evidence="1">The sequence shown here is derived from an EMBL/GenBank/DDBJ whole genome shotgun (WGS) entry which is preliminary data.</text>
</comment>
<accession>X1QCK7</accession>
<feature type="non-terminal residue" evidence="1">
    <location>
        <position position="1"/>
    </location>
</feature>
<organism evidence="1">
    <name type="scientific">marine sediment metagenome</name>
    <dbReference type="NCBI Taxonomy" id="412755"/>
    <lineage>
        <taxon>unclassified sequences</taxon>
        <taxon>metagenomes</taxon>
        <taxon>ecological metagenomes</taxon>
    </lineage>
</organism>
<dbReference type="EMBL" id="BARV01037611">
    <property type="protein sequence ID" value="GAI52536.1"/>
    <property type="molecule type" value="Genomic_DNA"/>
</dbReference>
<proteinExistence type="predicted"/>
<reference evidence="1" key="1">
    <citation type="journal article" date="2014" name="Front. Microbiol.">
        <title>High frequency of phylogenetically diverse reductive dehalogenase-homologous genes in deep subseafloor sedimentary metagenomes.</title>
        <authorList>
            <person name="Kawai M."/>
            <person name="Futagami T."/>
            <person name="Toyoda A."/>
            <person name="Takaki Y."/>
            <person name="Nishi S."/>
            <person name="Hori S."/>
            <person name="Arai W."/>
            <person name="Tsubouchi T."/>
            <person name="Morono Y."/>
            <person name="Uchiyama I."/>
            <person name="Ito T."/>
            <person name="Fujiyama A."/>
            <person name="Inagaki F."/>
            <person name="Takami H."/>
        </authorList>
    </citation>
    <scope>NUCLEOTIDE SEQUENCE</scope>
    <source>
        <strain evidence="1">Expedition CK06-06</strain>
    </source>
</reference>
<sequence length="40" mass="4682">PHRPQASHYCLLNFNDSLLTMDKEDVLEIRDISELVKEVI</sequence>
<protein>
    <submittedName>
        <fullName evidence="1">Uncharacterized protein</fullName>
    </submittedName>
</protein>
<gene>
    <name evidence="1" type="ORF">S06H3_58143</name>
</gene>